<gene>
    <name evidence="1" type="ORF">BBV17_06595</name>
</gene>
<dbReference type="RefSeq" id="WP_071155461.1">
    <property type="nucleotide sequence ID" value="NZ_MBRJ01000004.1"/>
</dbReference>
<keyword evidence="2" id="KW-1185">Reference proteome</keyword>
<dbReference type="CDD" id="cd00085">
    <property type="entry name" value="HNHc"/>
    <property type="match status" value="1"/>
</dbReference>
<dbReference type="Gene3D" id="1.10.30.50">
    <property type="match status" value="1"/>
</dbReference>
<dbReference type="EMBL" id="MBRJ01000004">
    <property type="protein sequence ID" value="OHX50685.1"/>
    <property type="molecule type" value="Genomic_DNA"/>
</dbReference>
<dbReference type="InterPro" id="IPR003615">
    <property type="entry name" value="HNH_nuc"/>
</dbReference>
<sequence>MLIVLSQKIVTESNYKKDVPFEMYHYPKKYRNQISSGDIFLYYQGDRQRKDNRYYFGCGLVGEITVSQDGENYYAKILNGIEFQNKVPIYNPNGGFYESIGYTEVRQKEKPAWQNSVRKISRPAFKTILEVAGLDYNILKNIYDREITDAVSNQSNFLKGLSNKIREQEVEYLLENENEDDIEGILLKIDGEGSIELRNTIQKVRKASRKTVDILKKLYHYKCQICGVSHIESYGVNVAEAHHIEYFTVSQNHQPKNIVILCPTHHRLIHAGEAIYDKERKVFKYKNGLEESLKLNNHL</sequence>
<accession>A0ABX3CYU0</accession>
<dbReference type="Proteomes" id="UP000180194">
    <property type="component" value="Unassembled WGS sequence"/>
</dbReference>
<comment type="caution">
    <text evidence="1">The sequence shown here is derived from an EMBL/GenBank/DDBJ whole genome shotgun (WGS) entry which is preliminary data.</text>
</comment>
<evidence type="ECO:0000313" key="2">
    <source>
        <dbReference type="Proteomes" id="UP000180194"/>
    </source>
</evidence>
<organism evidence="1 2">
    <name type="scientific">Cytobacillus oceanisediminis</name>
    <dbReference type="NCBI Taxonomy" id="665099"/>
    <lineage>
        <taxon>Bacteria</taxon>
        <taxon>Bacillati</taxon>
        <taxon>Bacillota</taxon>
        <taxon>Bacilli</taxon>
        <taxon>Bacillales</taxon>
        <taxon>Bacillaceae</taxon>
        <taxon>Cytobacillus</taxon>
    </lineage>
</organism>
<proteinExistence type="predicted"/>
<evidence type="ECO:0008006" key="3">
    <source>
        <dbReference type="Google" id="ProtNLM"/>
    </source>
</evidence>
<reference evidence="1 2" key="1">
    <citation type="submission" date="2016-07" db="EMBL/GenBank/DDBJ databases">
        <title>Bacillus oceanisediminis whole genome.</title>
        <authorList>
            <person name="Pal Y."/>
            <person name="Verma A."/>
            <person name="Mual P."/>
            <person name="Srinivasan K."/>
        </authorList>
    </citation>
    <scope>NUCLEOTIDE SEQUENCE [LARGE SCALE GENOMIC DNA]</scope>
    <source>
        <strain evidence="1 2">Bhandara28</strain>
    </source>
</reference>
<protein>
    <recommendedName>
        <fullName evidence="3">HNH endonuclease</fullName>
    </recommendedName>
</protein>
<name>A0ABX3CYU0_9BACI</name>
<evidence type="ECO:0000313" key="1">
    <source>
        <dbReference type="EMBL" id="OHX50685.1"/>
    </source>
</evidence>